<dbReference type="NCBIfam" id="NF005559">
    <property type="entry name" value="PRK07231.1"/>
    <property type="match status" value="1"/>
</dbReference>
<proteinExistence type="inferred from homology"/>
<dbReference type="EMBL" id="RBQF01000421">
    <property type="protein sequence ID" value="RMO99477.1"/>
    <property type="molecule type" value="Genomic_DNA"/>
</dbReference>
<evidence type="ECO:0000256" key="1">
    <source>
        <dbReference type="ARBA" id="ARBA00006484"/>
    </source>
</evidence>
<dbReference type="AlphaFoldDB" id="A0A3M3ZXU9"/>
<evidence type="ECO:0000313" key="4">
    <source>
        <dbReference type="EMBL" id="RMO99477.1"/>
    </source>
</evidence>
<evidence type="ECO:0000256" key="2">
    <source>
        <dbReference type="ARBA" id="ARBA00023002"/>
    </source>
</evidence>
<organism evidence="4 5">
    <name type="scientific">Pseudomonas marginalis pv. marginalis</name>
    <dbReference type="NCBI Taxonomy" id="97473"/>
    <lineage>
        <taxon>Bacteria</taxon>
        <taxon>Pseudomonadati</taxon>
        <taxon>Pseudomonadota</taxon>
        <taxon>Gammaproteobacteria</taxon>
        <taxon>Pseudomonadales</taxon>
        <taxon>Pseudomonadaceae</taxon>
        <taxon>Pseudomonas</taxon>
    </lineage>
</organism>
<dbReference type="SMART" id="SM00822">
    <property type="entry name" value="PKS_KR"/>
    <property type="match status" value="1"/>
</dbReference>
<dbReference type="InterPro" id="IPR002347">
    <property type="entry name" value="SDR_fam"/>
</dbReference>
<dbReference type="CDD" id="cd05233">
    <property type="entry name" value="SDR_c"/>
    <property type="match status" value="1"/>
</dbReference>
<keyword evidence="5" id="KW-1185">Reference proteome</keyword>
<name>A0A3M3ZXU9_PSEMA</name>
<dbReference type="Pfam" id="PF13561">
    <property type="entry name" value="adh_short_C2"/>
    <property type="match status" value="1"/>
</dbReference>
<accession>A0A3M3ZXU9</accession>
<gene>
    <name evidence="4" type="ORF">ALQ29_03047</name>
</gene>
<evidence type="ECO:0000313" key="5">
    <source>
        <dbReference type="Proteomes" id="UP000276587"/>
    </source>
</evidence>
<dbReference type="FunFam" id="3.40.50.720:FF:000084">
    <property type="entry name" value="Short-chain dehydrogenase reductase"/>
    <property type="match status" value="1"/>
</dbReference>
<dbReference type="InterPro" id="IPR057326">
    <property type="entry name" value="KR_dom"/>
</dbReference>
<comment type="similarity">
    <text evidence="1">Belongs to the short-chain dehydrogenases/reductases (SDR) family.</text>
</comment>
<dbReference type="InterPro" id="IPR051122">
    <property type="entry name" value="SDR_DHRS6-like"/>
</dbReference>
<dbReference type="InterPro" id="IPR020904">
    <property type="entry name" value="Sc_DH/Rdtase_CS"/>
</dbReference>
<dbReference type="Proteomes" id="UP000276587">
    <property type="component" value="Unassembled WGS sequence"/>
</dbReference>
<protein>
    <recommendedName>
        <fullName evidence="3">Ketoreductase domain-containing protein</fullName>
    </recommendedName>
</protein>
<dbReference type="Gene3D" id="3.40.50.720">
    <property type="entry name" value="NAD(P)-binding Rossmann-like Domain"/>
    <property type="match status" value="1"/>
</dbReference>
<comment type="caution">
    <text evidence="4">The sequence shown here is derived from an EMBL/GenBank/DDBJ whole genome shotgun (WGS) entry which is preliminary data.</text>
</comment>
<reference evidence="4 5" key="1">
    <citation type="submission" date="2018-08" db="EMBL/GenBank/DDBJ databases">
        <title>Recombination of ecologically and evolutionarily significant loci maintains genetic cohesion in the Pseudomonas syringae species complex.</title>
        <authorList>
            <person name="Dillon M."/>
            <person name="Thakur S."/>
            <person name="Almeida R.N.D."/>
            <person name="Weir B.S."/>
            <person name="Guttman D.S."/>
        </authorList>
    </citation>
    <scope>NUCLEOTIDE SEQUENCE [LARGE SCALE GENOMIC DNA]</scope>
    <source>
        <strain evidence="4 5">ICMP 3555</strain>
    </source>
</reference>
<dbReference type="PRINTS" id="PR00081">
    <property type="entry name" value="GDHRDH"/>
</dbReference>
<dbReference type="PRINTS" id="PR00080">
    <property type="entry name" value="SDRFAMILY"/>
</dbReference>
<sequence>MEFIMNRLNGKIAVVTGGNSGIGLATAIRFAAEGAQVVIVGRRQEELDKALHLIGADAIAIQGDISRLDDLERIFTQVKADKGRVDILFANAGLGDFQPIGSITEESFDRTFGINVKGTLFTVQAALPLMHAGSSVILTGSTTGTMGTPAFSVYSATKAALRNFARSWALDLKGTGIRVNVLSPGPISTPGLDLALSGTGQKEAIIDDMTAQLPLGRIGKPEEVAAAALFLASDESSFMTGSEMFVDGGFAQV</sequence>
<dbReference type="PANTHER" id="PTHR43477:SF1">
    <property type="entry name" value="DIHYDROANTICAPSIN 7-DEHYDROGENASE"/>
    <property type="match status" value="1"/>
</dbReference>
<keyword evidence="2" id="KW-0560">Oxidoreductase</keyword>
<dbReference type="PROSITE" id="PS00061">
    <property type="entry name" value="ADH_SHORT"/>
    <property type="match status" value="1"/>
</dbReference>
<dbReference type="GO" id="GO:0016491">
    <property type="term" value="F:oxidoreductase activity"/>
    <property type="evidence" value="ECO:0007669"/>
    <property type="project" value="UniProtKB-KW"/>
</dbReference>
<dbReference type="PANTHER" id="PTHR43477">
    <property type="entry name" value="DIHYDROANTICAPSIN 7-DEHYDROGENASE"/>
    <property type="match status" value="1"/>
</dbReference>
<dbReference type="SUPFAM" id="SSF51735">
    <property type="entry name" value="NAD(P)-binding Rossmann-fold domains"/>
    <property type="match status" value="1"/>
</dbReference>
<evidence type="ECO:0000259" key="3">
    <source>
        <dbReference type="SMART" id="SM00822"/>
    </source>
</evidence>
<dbReference type="InterPro" id="IPR036291">
    <property type="entry name" value="NAD(P)-bd_dom_sf"/>
</dbReference>
<feature type="domain" description="Ketoreductase" evidence="3">
    <location>
        <begin position="11"/>
        <end position="185"/>
    </location>
</feature>